<keyword evidence="1" id="KW-1133">Transmembrane helix</keyword>
<dbReference type="InterPro" id="IPR002994">
    <property type="entry name" value="Surf1/Shy1"/>
</dbReference>
<accession>X5H3C9</accession>
<keyword evidence="3" id="KW-1185">Reference proteome</keyword>
<dbReference type="EMBL" id="CP007481">
    <property type="protein sequence ID" value="AHX11046.1"/>
    <property type="molecule type" value="Genomic_DNA"/>
</dbReference>
<protein>
    <recommendedName>
        <fullName evidence="1">SURF1-like protein</fullName>
    </recommendedName>
</protein>
<sequence>MERCAVTTLNSFGQYCSFTGKLVIRKDNVYFLYKDGEHFYVLISGATDKESFLVNIGYVKKSSKEEAIDIINQRLEYPKEMNLVGHLIPMRSTKVPFIKNDLTNLELYYLNSKELSNVFQLPMSDYVIYSTSNDLIEDSPEVFVQLPRPIIKVIMHLWYAIMWYSISGFGLVYYVCISRRSKK</sequence>
<comment type="subcellular location">
    <subcellularLocation>
        <location evidence="1">Cell membrane</location>
        <topology evidence="1">Multi-pass membrane protein</topology>
    </subcellularLocation>
</comment>
<gene>
    <name evidence="2" type="ORF">NHE_0072</name>
</gene>
<evidence type="ECO:0000313" key="3">
    <source>
        <dbReference type="Proteomes" id="UP000023755"/>
    </source>
</evidence>
<dbReference type="Pfam" id="PF02104">
    <property type="entry name" value="SURF1"/>
    <property type="match status" value="1"/>
</dbReference>
<keyword evidence="1" id="KW-0812">Transmembrane</keyword>
<dbReference type="KEGG" id="nhm:NHE_0072"/>
<dbReference type="AlphaFoldDB" id="X5H3C9"/>
<reference evidence="2 3" key="1">
    <citation type="submission" date="2014-03" db="EMBL/GenBank/DDBJ databases">
        <title>Sequencing and Comparison of Genomes and Transcriptome Profiles of Human Ehrlichiosis Agents.</title>
        <authorList>
            <person name="Lin M."/>
            <person name="Daugherty S.C."/>
            <person name="Nagaraj S."/>
            <person name="Cheng Z."/>
            <person name="Xiong Q."/>
            <person name="Lin F.-Y."/>
            <person name="Sengamalay N."/>
            <person name="Ott S."/>
            <person name="Godinez A."/>
            <person name="Tallon L.J."/>
            <person name="Sadzewicz L."/>
            <person name="Fraser C.M."/>
            <person name="Dunning Hotopp J.C."/>
            <person name="Rikihisa Y."/>
        </authorList>
    </citation>
    <scope>NUCLEOTIDE SEQUENCE [LARGE SCALE GENOMIC DNA]</scope>
    <source>
        <strain evidence="2 3">Oregon</strain>
    </source>
</reference>
<keyword evidence="1" id="KW-0472">Membrane</keyword>
<evidence type="ECO:0000313" key="2">
    <source>
        <dbReference type="EMBL" id="AHX11046.1"/>
    </source>
</evidence>
<evidence type="ECO:0000256" key="1">
    <source>
        <dbReference type="RuleBase" id="RU363076"/>
    </source>
</evidence>
<keyword evidence="1" id="KW-1003">Cell membrane</keyword>
<proteinExistence type="inferred from homology"/>
<dbReference type="Proteomes" id="UP000023755">
    <property type="component" value="Chromosome"/>
</dbReference>
<comment type="similarity">
    <text evidence="1">Belongs to the SURF1 family.</text>
</comment>
<comment type="caution">
    <text evidence="1">Lacks conserved residue(s) required for the propagation of feature annotation.</text>
</comment>
<name>X5H3C9_9RICK</name>
<dbReference type="STRING" id="1286528.NHE_0072"/>
<dbReference type="HOGENOM" id="CLU_1473725_0_0_5"/>
<feature type="transmembrane region" description="Helical" evidence="1">
    <location>
        <begin position="157"/>
        <end position="177"/>
    </location>
</feature>
<dbReference type="GO" id="GO:0005886">
    <property type="term" value="C:plasma membrane"/>
    <property type="evidence" value="ECO:0007669"/>
    <property type="project" value="UniProtKB-SubCell"/>
</dbReference>
<organism evidence="2 3">
    <name type="scientific">Neorickettsia helminthoeca str. Oregon</name>
    <dbReference type="NCBI Taxonomy" id="1286528"/>
    <lineage>
        <taxon>Bacteria</taxon>
        <taxon>Pseudomonadati</taxon>
        <taxon>Pseudomonadota</taxon>
        <taxon>Alphaproteobacteria</taxon>
        <taxon>Rickettsiales</taxon>
        <taxon>Anaplasmataceae</taxon>
        <taxon>Neorickettsia</taxon>
    </lineage>
</organism>